<evidence type="ECO:0000256" key="1">
    <source>
        <dbReference type="ARBA" id="ARBA00022723"/>
    </source>
</evidence>
<dbReference type="PANTHER" id="PTHR13173:SF10">
    <property type="entry name" value="WW DOMAIN-BINDING PROTEIN 4"/>
    <property type="match status" value="1"/>
</dbReference>
<proteinExistence type="predicted"/>
<evidence type="ECO:0000256" key="2">
    <source>
        <dbReference type="ARBA" id="ARBA00022771"/>
    </source>
</evidence>
<dbReference type="Pfam" id="PF06220">
    <property type="entry name" value="zf-U1"/>
    <property type="match status" value="1"/>
</dbReference>
<dbReference type="EMBL" id="MVGC01000145">
    <property type="protein sequence ID" value="RJE22908.1"/>
    <property type="molecule type" value="Genomic_DNA"/>
</dbReference>
<organism evidence="6 7">
    <name type="scientific">Aspergillus sclerotialis</name>
    <dbReference type="NCBI Taxonomy" id="2070753"/>
    <lineage>
        <taxon>Eukaryota</taxon>
        <taxon>Fungi</taxon>
        <taxon>Dikarya</taxon>
        <taxon>Ascomycota</taxon>
        <taxon>Pezizomycotina</taxon>
        <taxon>Eurotiomycetes</taxon>
        <taxon>Eurotiomycetidae</taxon>
        <taxon>Eurotiales</taxon>
        <taxon>Aspergillaceae</taxon>
        <taxon>Aspergillus</taxon>
        <taxon>Aspergillus subgen. Polypaecilum</taxon>
    </lineage>
</organism>
<dbReference type="InterPro" id="IPR036236">
    <property type="entry name" value="Znf_C2H2_sf"/>
</dbReference>
<feature type="domain" description="U1-type" evidence="5">
    <location>
        <begin position="8"/>
        <end position="43"/>
    </location>
</feature>
<dbReference type="InterPro" id="IPR003604">
    <property type="entry name" value="Matrin/U1-like-C_Znf_C2H2"/>
</dbReference>
<dbReference type="GO" id="GO:0000398">
    <property type="term" value="P:mRNA splicing, via spliceosome"/>
    <property type="evidence" value="ECO:0007669"/>
    <property type="project" value="InterPro"/>
</dbReference>
<evidence type="ECO:0000256" key="4">
    <source>
        <dbReference type="SAM" id="MobiDB-lite"/>
    </source>
</evidence>
<accession>A0A3A2ZIC6</accession>
<evidence type="ECO:0000313" key="7">
    <source>
        <dbReference type="Proteomes" id="UP000266188"/>
    </source>
</evidence>
<dbReference type="OrthoDB" id="191651at2759"/>
<comment type="caution">
    <text evidence="6">The sequence shown here is derived from an EMBL/GenBank/DDBJ whole genome shotgun (WGS) entry which is preliminary data.</text>
</comment>
<dbReference type="STRING" id="2070753.A0A3A2ZIC6"/>
<gene>
    <name evidence="6" type="ORF">PHISCL_04756</name>
</gene>
<dbReference type="InterPro" id="IPR013085">
    <property type="entry name" value="U1-CZ_Znf_C2H2"/>
</dbReference>
<dbReference type="AlphaFoldDB" id="A0A3A2ZIC6"/>
<keyword evidence="1" id="KW-0479">Metal-binding</keyword>
<feature type="region of interest" description="Disordered" evidence="4">
    <location>
        <begin position="29"/>
        <end position="287"/>
    </location>
</feature>
<dbReference type="GO" id="GO:0071011">
    <property type="term" value="C:precatalytic spliceosome"/>
    <property type="evidence" value="ECO:0007669"/>
    <property type="project" value="TreeGrafter"/>
</dbReference>
<dbReference type="GO" id="GO:0003723">
    <property type="term" value="F:RNA binding"/>
    <property type="evidence" value="ECO:0007669"/>
    <property type="project" value="TreeGrafter"/>
</dbReference>
<dbReference type="SMART" id="SM00451">
    <property type="entry name" value="ZnF_U1"/>
    <property type="match status" value="1"/>
</dbReference>
<dbReference type="PANTHER" id="PTHR13173">
    <property type="entry name" value="WW DOMAIN BINDING PROTEIN 4"/>
    <property type="match status" value="1"/>
</dbReference>
<sequence length="287" mass="32199">MGEYWKSTPRFWCKQCKIFIRDTPFEKSQHEATAKHQGNLKRFLREIHRDNERQQRESQKAKSEVERLRQTVSGSSSGKSSELPGKRAVPAPKPAERPASLEERKKQMAQLADMGIAIPEEFRGEMSMAGEWQTVSQRVIGQDDDETPDKSGLSIGVRKRKHEGDEDEDEDQETKMFVSKGWGSRFREYPGAQEDDDLDALLESTKDIKKVKPTASDATAQEASTKHEAPVKHEETGNVPESDHPSGPKEDEASAADKSATPPIKSEAEDAAPGVVFKKRKPKAMRK</sequence>
<dbReference type="SUPFAM" id="SSF57667">
    <property type="entry name" value="beta-beta-alpha zinc fingers"/>
    <property type="match status" value="1"/>
</dbReference>
<protein>
    <submittedName>
        <fullName evidence="6">Formin binding protein</fullName>
    </submittedName>
</protein>
<dbReference type="GO" id="GO:0008270">
    <property type="term" value="F:zinc ion binding"/>
    <property type="evidence" value="ECO:0007669"/>
    <property type="project" value="UniProtKB-KW"/>
</dbReference>
<feature type="compositionally biased region" description="Basic residues" evidence="4">
    <location>
        <begin position="277"/>
        <end position="287"/>
    </location>
</feature>
<evidence type="ECO:0000313" key="6">
    <source>
        <dbReference type="EMBL" id="RJE22908.1"/>
    </source>
</evidence>
<feature type="compositionally biased region" description="Basic and acidic residues" evidence="4">
    <location>
        <begin position="43"/>
        <end position="69"/>
    </location>
</feature>
<feature type="compositionally biased region" description="Basic and acidic residues" evidence="4">
    <location>
        <begin position="224"/>
        <end position="252"/>
    </location>
</feature>
<name>A0A3A2ZIC6_9EURO</name>
<keyword evidence="3" id="KW-0862">Zinc</keyword>
<evidence type="ECO:0000256" key="3">
    <source>
        <dbReference type="ARBA" id="ARBA00022833"/>
    </source>
</evidence>
<dbReference type="Proteomes" id="UP000266188">
    <property type="component" value="Unassembled WGS sequence"/>
</dbReference>
<evidence type="ECO:0000259" key="5">
    <source>
        <dbReference type="SMART" id="SM00451"/>
    </source>
</evidence>
<reference evidence="7" key="1">
    <citation type="submission" date="2017-02" db="EMBL/GenBank/DDBJ databases">
        <authorList>
            <person name="Tafer H."/>
            <person name="Lopandic K."/>
        </authorList>
    </citation>
    <scope>NUCLEOTIDE SEQUENCE [LARGE SCALE GENOMIC DNA]</scope>
    <source>
        <strain evidence="7">CBS 366.77</strain>
    </source>
</reference>
<dbReference type="InterPro" id="IPR040023">
    <property type="entry name" value="WBP4"/>
</dbReference>
<keyword evidence="2" id="KW-0863">Zinc-finger</keyword>
<feature type="compositionally biased region" description="Basic and acidic residues" evidence="4">
    <location>
        <begin position="94"/>
        <end position="106"/>
    </location>
</feature>
<dbReference type="Gene3D" id="3.30.160.60">
    <property type="entry name" value="Classic Zinc Finger"/>
    <property type="match status" value="1"/>
</dbReference>
<keyword evidence="7" id="KW-1185">Reference proteome</keyword>